<dbReference type="InterPro" id="IPR020459">
    <property type="entry name" value="AMP-binding"/>
</dbReference>
<dbReference type="InterPro" id="IPR020806">
    <property type="entry name" value="PKS_PP-bd"/>
</dbReference>
<dbReference type="Pfam" id="PF00550">
    <property type="entry name" value="PP-binding"/>
    <property type="match status" value="1"/>
</dbReference>
<dbReference type="SMART" id="SM00824">
    <property type="entry name" value="PKS_TE"/>
    <property type="match status" value="1"/>
</dbReference>
<dbReference type="CDD" id="cd05930">
    <property type="entry name" value="A_NRPS"/>
    <property type="match status" value="1"/>
</dbReference>
<dbReference type="Gene3D" id="3.30.300.30">
    <property type="match status" value="1"/>
</dbReference>
<dbReference type="InterPro" id="IPR045851">
    <property type="entry name" value="AMP-bd_C_sf"/>
</dbReference>
<dbReference type="InterPro" id="IPR009081">
    <property type="entry name" value="PP-bd_ACP"/>
</dbReference>
<dbReference type="InterPro" id="IPR020845">
    <property type="entry name" value="AMP-binding_CS"/>
</dbReference>
<protein>
    <submittedName>
        <fullName evidence="5">Syringomycin synthetase protein SyrE</fullName>
    </submittedName>
</protein>
<dbReference type="Gene3D" id="3.30.559.30">
    <property type="entry name" value="Nonribosomal peptide synthetase, condensation domain"/>
    <property type="match status" value="1"/>
</dbReference>
<dbReference type="InterPro" id="IPR000873">
    <property type="entry name" value="AMP-dep_synth/lig_dom"/>
</dbReference>
<dbReference type="PROSITE" id="PS00455">
    <property type="entry name" value="AMP_BINDING"/>
    <property type="match status" value="1"/>
</dbReference>
<dbReference type="Gene3D" id="3.40.50.12780">
    <property type="entry name" value="N-terminal domain of ligase-like"/>
    <property type="match status" value="1"/>
</dbReference>
<proteinExistence type="predicted"/>
<organism evidence="5 6">
    <name type="scientific">Roseateles oligotrophus</name>
    <dbReference type="NCBI Taxonomy" id="1769250"/>
    <lineage>
        <taxon>Bacteria</taxon>
        <taxon>Pseudomonadati</taxon>
        <taxon>Pseudomonadota</taxon>
        <taxon>Betaproteobacteria</taxon>
        <taxon>Burkholderiales</taxon>
        <taxon>Sphaerotilaceae</taxon>
        <taxon>Roseateles</taxon>
    </lineage>
</organism>
<evidence type="ECO:0000313" key="5">
    <source>
        <dbReference type="EMBL" id="MBB4843912.1"/>
    </source>
</evidence>
<dbReference type="GO" id="GO:0043041">
    <property type="term" value="P:amino acid activation for nonribosomal peptide biosynthetic process"/>
    <property type="evidence" value="ECO:0007669"/>
    <property type="project" value="TreeGrafter"/>
</dbReference>
<dbReference type="Pfam" id="PF00975">
    <property type="entry name" value="Thioesterase"/>
    <property type="match status" value="1"/>
</dbReference>
<feature type="region of interest" description="Disordered" evidence="3">
    <location>
        <begin position="1"/>
        <end position="21"/>
    </location>
</feature>
<dbReference type="PROSITE" id="PS50075">
    <property type="entry name" value="CARRIER"/>
    <property type="match status" value="1"/>
</dbReference>
<keyword evidence="2" id="KW-0597">Phosphoprotein</keyword>
<keyword evidence="1" id="KW-0596">Phosphopantetheine</keyword>
<dbReference type="Gene3D" id="3.40.50.1820">
    <property type="entry name" value="alpha/beta hydrolase"/>
    <property type="match status" value="1"/>
</dbReference>
<dbReference type="InterPro" id="IPR001031">
    <property type="entry name" value="Thioesterase"/>
</dbReference>
<evidence type="ECO:0000313" key="6">
    <source>
        <dbReference type="Proteomes" id="UP000562027"/>
    </source>
</evidence>
<dbReference type="GO" id="GO:0044550">
    <property type="term" value="P:secondary metabolite biosynthetic process"/>
    <property type="evidence" value="ECO:0007669"/>
    <property type="project" value="TreeGrafter"/>
</dbReference>
<comment type="caution">
    <text evidence="5">The sequence shown here is derived from an EMBL/GenBank/DDBJ whole genome shotgun (WGS) entry which is preliminary data.</text>
</comment>
<dbReference type="InterPro" id="IPR001242">
    <property type="entry name" value="Condensation_dom"/>
</dbReference>
<gene>
    <name evidence="5" type="ORF">HNP55_002435</name>
</gene>
<dbReference type="Pfam" id="PF00668">
    <property type="entry name" value="Condensation"/>
    <property type="match status" value="2"/>
</dbReference>
<accession>A0A840LB85</accession>
<reference evidence="5 6" key="1">
    <citation type="submission" date="2020-08" db="EMBL/GenBank/DDBJ databases">
        <title>Functional genomics of gut bacteria from endangered species of beetles.</title>
        <authorList>
            <person name="Carlos-Shanley C."/>
        </authorList>
    </citation>
    <scope>NUCLEOTIDE SEQUENCE [LARGE SCALE GENOMIC DNA]</scope>
    <source>
        <strain evidence="5 6">S00239</strain>
    </source>
</reference>
<dbReference type="InterPro" id="IPR010071">
    <property type="entry name" value="AA_adenyl_dom"/>
</dbReference>
<evidence type="ECO:0000259" key="4">
    <source>
        <dbReference type="PROSITE" id="PS50075"/>
    </source>
</evidence>
<evidence type="ECO:0000256" key="1">
    <source>
        <dbReference type="ARBA" id="ARBA00022450"/>
    </source>
</evidence>
<dbReference type="Gene3D" id="1.10.1200.10">
    <property type="entry name" value="ACP-like"/>
    <property type="match status" value="1"/>
</dbReference>
<dbReference type="SMART" id="SM00823">
    <property type="entry name" value="PKS_PP"/>
    <property type="match status" value="1"/>
</dbReference>
<dbReference type="InterPro" id="IPR036736">
    <property type="entry name" value="ACP-like_sf"/>
</dbReference>
<dbReference type="InterPro" id="IPR023213">
    <property type="entry name" value="CAT-like_dom_sf"/>
</dbReference>
<dbReference type="PRINTS" id="PR00154">
    <property type="entry name" value="AMPBINDING"/>
</dbReference>
<dbReference type="SUPFAM" id="SSF52777">
    <property type="entry name" value="CoA-dependent acyltransferases"/>
    <property type="match status" value="2"/>
</dbReference>
<dbReference type="RefSeq" id="WP_184299590.1">
    <property type="nucleotide sequence ID" value="NZ_JACHLP010000004.1"/>
</dbReference>
<dbReference type="EMBL" id="JACHLP010000004">
    <property type="protein sequence ID" value="MBB4843912.1"/>
    <property type="molecule type" value="Genomic_DNA"/>
</dbReference>
<name>A0A840LB85_9BURK</name>
<evidence type="ECO:0000256" key="2">
    <source>
        <dbReference type="ARBA" id="ARBA00022553"/>
    </source>
</evidence>
<dbReference type="PANTHER" id="PTHR45527:SF1">
    <property type="entry name" value="FATTY ACID SYNTHASE"/>
    <property type="match status" value="1"/>
</dbReference>
<dbReference type="NCBIfam" id="TIGR01733">
    <property type="entry name" value="AA-adenyl-dom"/>
    <property type="match status" value="1"/>
</dbReference>
<sequence>MALNSTLNAREMPATASNDGAAHAKPAALAWDERSQVMPLSLSQREVWLDQRAWPGSSHLNIGGGAFLQGRLDLARFQQALRLLVARHEALRLAPLADGTQRLLPYFEPQLEIVEIAPPGAGEVAAKQAMRAWWNSRMREPFVLNGQPPWRFALLRFDEQLHGLTIQFHHLVMDGWGTTQVMGAWAELYQGLGQSPQERGRTAAAEQLDLHHLLGSLGAQAAQESSYQAFVQESRAYQGSAAFERDAAFWAQQVGDLPKPLIQARGHAAQEPAGSKTLPAAQLITQALARKDYAALKEAAASLGATSFSCFLAALALYFARTQERDSVLIGVPSLNRGGRRYRQTPGMFVGILALRIQVDRQVSAAELLAQIQLQMQGALRHPRYPLSELSHRLQLMREGRDSLLDVLLSFERQDYQLSFGEAQLRESRQLFSGLARYPLAVSICEFDSEADPEMVLESSRLCFGEAETAMLGRRLWHLAQNLVQQPRTLLKDIDLLPAAERWALLDGLHQDLAQLETPQPYIDLFEHQAALRPEACALVWDEGQMTYSALARRVEALAGRLRLLGAARNKVVALAVERSPEMVVALLAIARAGAAFLPLDPQMPQARLAGILFDSEAVALLVDASMPAELPGLHPRCLRLPSVREPVETFAALSPSPPLPPGAGSEAGSSSLWTWAKARPEDLAYVLFTSGSTGRPKGVMIEHGTLSRRLAWLSRAWAIHADDRSAQGTQLGFDPSLIELLLPLTQGASIALPPPGRLHPQRLAEFMLRHGATFSAFVPSTLTGLLAAWRGKQGLKLRVACCGGEVLPPELAQRFVSETGVQLYNVYGPTETAIFATAWPCARAAEQPAEAALADARSLGLSEGQEGLIRGELSQDLPIGRPIDDTRIYVLGADLQPQPFGVVGDIFIGGEAVARGYLGQPELSAQVFLPDPFVPGGRIYRSGDRGWLDTLGHLHFSGRDDRQIKLRGYRIELGDVEAACLALPGVQQAVVKKIESQGRALLHAWLAADAGLSVPEVQAGLRARLPDYMRPTSFTLMAQLPLSANGKLDHAALPAPQAVSVRLAQREASSNLERELQKQWQLALQTPGGAALPAVGIHDNFFDLGGDSLAALSILDALEQQLGRRLPLQLLTEHPTIAQLAEALGTPQARPGILRSMGYSAGAAPLFLASSGHGDVMRLQNLARALKGDANLFMLQAPLDPAPASMPEFAKLYADCIAAQGAEPGWLAGFSVGGVSALATALELQARGRPPRGLILLDTIHPDALFGGTASWRTLGWLVQKLHVQELSMNGRRLGAMFSDPGLVSQVLALRGFRCPSYEGPVLLVKSSGLASWNRLLFQPWQRSMPKTLQTREISGLHGSIFEPQHVDELAACLREFLQQGGGPPGLPA</sequence>
<dbReference type="Gene3D" id="3.30.559.10">
    <property type="entry name" value="Chloramphenicol acetyltransferase-like domain"/>
    <property type="match status" value="1"/>
</dbReference>
<dbReference type="InterPro" id="IPR020802">
    <property type="entry name" value="TesA-like"/>
</dbReference>
<dbReference type="GO" id="GO:0005737">
    <property type="term" value="C:cytoplasm"/>
    <property type="evidence" value="ECO:0007669"/>
    <property type="project" value="TreeGrafter"/>
</dbReference>
<feature type="domain" description="Carrier" evidence="4">
    <location>
        <begin position="1068"/>
        <end position="1149"/>
    </location>
</feature>
<dbReference type="GO" id="GO:0031177">
    <property type="term" value="F:phosphopantetheine binding"/>
    <property type="evidence" value="ECO:0007669"/>
    <property type="project" value="InterPro"/>
</dbReference>
<dbReference type="SUPFAM" id="SSF53474">
    <property type="entry name" value="alpha/beta-Hydrolases"/>
    <property type="match status" value="1"/>
</dbReference>
<dbReference type="InterPro" id="IPR042099">
    <property type="entry name" value="ANL_N_sf"/>
</dbReference>
<evidence type="ECO:0000256" key="3">
    <source>
        <dbReference type="SAM" id="MobiDB-lite"/>
    </source>
</evidence>
<keyword evidence="6" id="KW-1185">Reference proteome</keyword>
<dbReference type="SUPFAM" id="SSF56801">
    <property type="entry name" value="Acetyl-CoA synthetase-like"/>
    <property type="match status" value="1"/>
</dbReference>
<dbReference type="SUPFAM" id="SSF47336">
    <property type="entry name" value="ACP-like"/>
    <property type="match status" value="1"/>
</dbReference>
<dbReference type="InterPro" id="IPR029058">
    <property type="entry name" value="AB_hydrolase_fold"/>
</dbReference>
<dbReference type="GO" id="GO:0003824">
    <property type="term" value="F:catalytic activity"/>
    <property type="evidence" value="ECO:0007669"/>
    <property type="project" value="InterPro"/>
</dbReference>
<dbReference type="Pfam" id="PF00501">
    <property type="entry name" value="AMP-binding"/>
    <property type="match status" value="1"/>
</dbReference>
<dbReference type="Proteomes" id="UP000562027">
    <property type="component" value="Unassembled WGS sequence"/>
</dbReference>
<dbReference type="PANTHER" id="PTHR45527">
    <property type="entry name" value="NONRIBOSOMAL PEPTIDE SYNTHETASE"/>
    <property type="match status" value="1"/>
</dbReference>